<proteinExistence type="predicted"/>
<evidence type="ECO:0000313" key="3">
    <source>
        <dbReference type="Proteomes" id="UP000198324"/>
    </source>
</evidence>
<dbReference type="EMBL" id="FZOC01000007">
    <property type="protein sequence ID" value="SNS16495.1"/>
    <property type="molecule type" value="Genomic_DNA"/>
</dbReference>
<gene>
    <name evidence="2" type="ORF">SAMN04488503_3012</name>
</gene>
<dbReference type="RefSeq" id="WP_089275202.1">
    <property type="nucleotide sequence ID" value="NZ_FZOC01000007.1"/>
</dbReference>
<evidence type="ECO:0000313" key="2">
    <source>
        <dbReference type="EMBL" id="SNS16495.1"/>
    </source>
</evidence>
<organism evidence="2 3">
    <name type="scientific">Humidesulfovibrio mexicanus</name>
    <dbReference type="NCBI Taxonomy" id="147047"/>
    <lineage>
        <taxon>Bacteria</taxon>
        <taxon>Pseudomonadati</taxon>
        <taxon>Thermodesulfobacteriota</taxon>
        <taxon>Desulfovibrionia</taxon>
        <taxon>Desulfovibrionales</taxon>
        <taxon>Desulfovibrionaceae</taxon>
        <taxon>Humidesulfovibrio</taxon>
    </lineage>
</organism>
<accession>A0A239C8B1</accession>
<feature type="region of interest" description="Disordered" evidence="1">
    <location>
        <begin position="116"/>
        <end position="145"/>
    </location>
</feature>
<dbReference type="AlphaFoldDB" id="A0A239C8B1"/>
<protein>
    <submittedName>
        <fullName evidence="2">Uncharacterized protein</fullName>
    </submittedName>
</protein>
<name>A0A239C8B1_9BACT</name>
<dbReference type="Proteomes" id="UP000198324">
    <property type="component" value="Unassembled WGS sequence"/>
</dbReference>
<evidence type="ECO:0000256" key="1">
    <source>
        <dbReference type="SAM" id="MobiDB-lite"/>
    </source>
</evidence>
<sequence length="216" mass="23882">MNRRLRELDFLGGVVATVDGHDVQLAVDRAAKLIPDQIMEAAGAAQRKAMVELRKTLIQDLKDDTTLAPRVITKAVRTKTPRRRNAEVEGHVRVASSRLPLIRYARGISPLRLTAEKGKRPQDWQPLSYRLDGSGRTFDNSPRSEGDSRLFVAQLRSGHMGVFSRLAGSSLISEETGPSVQFHVAADEKRAKYEGLLIIRFEDALAREVSARGGGE</sequence>
<keyword evidence="3" id="KW-1185">Reference proteome</keyword>
<reference evidence="2 3" key="1">
    <citation type="submission" date="2017-06" db="EMBL/GenBank/DDBJ databases">
        <authorList>
            <person name="Kim H.J."/>
            <person name="Triplett B.A."/>
        </authorList>
    </citation>
    <scope>NUCLEOTIDE SEQUENCE [LARGE SCALE GENOMIC DNA]</scope>
    <source>
        <strain evidence="2 3">DSM 13116</strain>
    </source>
</reference>